<dbReference type="EMBL" id="JAHGAW010000018">
    <property type="protein sequence ID" value="MBT2189414.1"/>
    <property type="molecule type" value="Genomic_DNA"/>
</dbReference>
<dbReference type="InterPro" id="IPR014710">
    <property type="entry name" value="RmlC-like_jellyroll"/>
</dbReference>
<dbReference type="Gene3D" id="2.60.120.10">
    <property type="entry name" value="Jelly Rolls"/>
    <property type="match status" value="1"/>
</dbReference>
<keyword evidence="2" id="KW-1185">Reference proteome</keyword>
<protein>
    <recommendedName>
        <fullName evidence="3">Cupin domain-containing protein</fullName>
    </recommendedName>
</protein>
<proteinExistence type="predicted"/>
<evidence type="ECO:0000313" key="2">
    <source>
        <dbReference type="Proteomes" id="UP001138757"/>
    </source>
</evidence>
<accession>A0A9X1DGD6</accession>
<gene>
    <name evidence="1" type="ORF">KK488_20880</name>
</gene>
<dbReference type="SUPFAM" id="SSF51182">
    <property type="entry name" value="RmlC-like cupins"/>
    <property type="match status" value="1"/>
</dbReference>
<evidence type="ECO:0008006" key="3">
    <source>
        <dbReference type="Google" id="ProtNLM"/>
    </source>
</evidence>
<dbReference type="InterPro" id="IPR011051">
    <property type="entry name" value="RmlC_Cupin_sf"/>
</dbReference>
<organism evidence="1 2">
    <name type="scientific">Sphingobium nicotianae</name>
    <dbReference type="NCBI Taxonomy" id="2782607"/>
    <lineage>
        <taxon>Bacteria</taxon>
        <taxon>Pseudomonadati</taxon>
        <taxon>Pseudomonadota</taxon>
        <taxon>Alphaproteobacteria</taxon>
        <taxon>Sphingomonadales</taxon>
        <taxon>Sphingomonadaceae</taxon>
        <taxon>Sphingobium</taxon>
    </lineage>
</organism>
<sequence length="146" mass="15773">MKASSWGLLGLGLILGYSAPHWLGDAAHAAAPGAKVACPWGPELDAVRAAPDNHKVLLENDRVRVLDVTVLPGQREPLHAHCNASVLYVMQRGALRERNGEGRIVRDEAAAPATLPITQWHATEPPHSVENPGTVPIRILRVELKE</sequence>
<evidence type="ECO:0000313" key="1">
    <source>
        <dbReference type="EMBL" id="MBT2189414.1"/>
    </source>
</evidence>
<name>A0A9X1DGD6_9SPHN</name>
<reference evidence="1" key="1">
    <citation type="submission" date="2021-05" db="EMBL/GenBank/DDBJ databases">
        <title>Genome of Sphingobium sp. strain.</title>
        <authorList>
            <person name="Fan R."/>
        </authorList>
    </citation>
    <scope>NUCLEOTIDE SEQUENCE</scope>
    <source>
        <strain evidence="1">H33</strain>
    </source>
</reference>
<comment type="caution">
    <text evidence="1">The sequence shown here is derived from an EMBL/GenBank/DDBJ whole genome shotgun (WGS) entry which is preliminary data.</text>
</comment>
<dbReference type="AlphaFoldDB" id="A0A9X1DGD6"/>
<dbReference type="Proteomes" id="UP001138757">
    <property type="component" value="Unassembled WGS sequence"/>
</dbReference>